<dbReference type="Proteomes" id="UP000267003">
    <property type="component" value="Unassembled WGS sequence"/>
</dbReference>
<keyword evidence="1" id="KW-1133">Transmembrane helix</keyword>
<dbReference type="EMBL" id="RAWK01000021">
    <property type="protein sequence ID" value="RKH72713.1"/>
    <property type="molecule type" value="Genomic_DNA"/>
</dbReference>
<feature type="transmembrane region" description="Helical" evidence="1">
    <location>
        <begin position="271"/>
        <end position="292"/>
    </location>
</feature>
<sequence length="385" mass="43327">MNAPARPTAMHHPDLDWLRVLAIVVLHLFHTGMMFNTWEWHVKSPQALPVLEPVMSVLHLVRMPLLMVISGAGTAFALRRRTLGAFTKDRTKRLLLPLVFGMFVVVPPQIYVERLFRGQFHGSYAAFYPTVLDFVPYPAGSFSWHHLWFVAYLFIYCLLALPLFAALRTERGGRVLAWTDAWLSRGVNVLWLAVPLVLTRVLLRDHPETHALFDDPRTFLVYGLLFLYGHLLGRCPGVWGRLVALRHGLLALFLVALVVEMVWPWPVMPVVPAIVGGTVLIWSGLLVALGYARRHVRVSPAWLPRAQALSYPFYIFHQTVIVCVGYLCLRLPVGPWAMLLVVLTASFAVTLALCEGVSRVSWLRPLFGMKPRAARPAVLTPEAVG</sequence>
<keyword evidence="4" id="KW-1185">Reference proteome</keyword>
<dbReference type="OrthoDB" id="9809782at2"/>
<dbReference type="PANTHER" id="PTHR36927:SF3">
    <property type="entry name" value="GLUCANS BIOSYNTHESIS PROTEIN C"/>
    <property type="match status" value="1"/>
</dbReference>
<feature type="transmembrane region" description="Helical" evidence="1">
    <location>
        <begin position="58"/>
        <end position="78"/>
    </location>
</feature>
<dbReference type="InterPro" id="IPR050623">
    <property type="entry name" value="Glucan_succinyl_AcylTrfase"/>
</dbReference>
<dbReference type="InterPro" id="IPR002656">
    <property type="entry name" value="Acyl_transf_3_dom"/>
</dbReference>
<keyword evidence="3" id="KW-0012">Acyltransferase</keyword>
<evidence type="ECO:0000313" key="3">
    <source>
        <dbReference type="EMBL" id="RKH72713.1"/>
    </source>
</evidence>
<proteinExistence type="predicted"/>
<evidence type="ECO:0000313" key="4">
    <source>
        <dbReference type="Proteomes" id="UP000267003"/>
    </source>
</evidence>
<dbReference type="RefSeq" id="WP_120554233.1">
    <property type="nucleotide sequence ID" value="NZ_RAWK01000021.1"/>
</dbReference>
<feature type="transmembrane region" description="Helical" evidence="1">
    <location>
        <begin position="147"/>
        <end position="167"/>
    </location>
</feature>
<reference evidence="4" key="1">
    <citation type="submission" date="2018-09" db="EMBL/GenBank/DDBJ databases">
        <authorList>
            <person name="Livingstone P.G."/>
            <person name="Whitworth D.E."/>
        </authorList>
    </citation>
    <scope>NUCLEOTIDE SEQUENCE [LARGE SCALE GENOMIC DNA]</scope>
    <source>
        <strain evidence="4">AB050A</strain>
    </source>
</reference>
<keyword evidence="1" id="KW-0472">Membrane</keyword>
<feature type="transmembrane region" description="Helical" evidence="1">
    <location>
        <begin position="20"/>
        <end position="38"/>
    </location>
</feature>
<name>A0A3A8QVK1_9BACT</name>
<keyword evidence="1" id="KW-0812">Transmembrane</keyword>
<protein>
    <submittedName>
        <fullName evidence="3">Acyltransferase</fullName>
    </submittedName>
</protein>
<feature type="transmembrane region" description="Helical" evidence="1">
    <location>
        <begin position="218"/>
        <end position="235"/>
    </location>
</feature>
<keyword evidence="3" id="KW-0808">Transferase</keyword>
<feature type="transmembrane region" description="Helical" evidence="1">
    <location>
        <begin position="94"/>
        <end position="112"/>
    </location>
</feature>
<feature type="domain" description="Acyltransferase 3" evidence="2">
    <location>
        <begin position="14"/>
        <end position="353"/>
    </location>
</feature>
<accession>A0A3A8QVK1</accession>
<feature type="transmembrane region" description="Helical" evidence="1">
    <location>
        <begin position="339"/>
        <end position="362"/>
    </location>
</feature>
<dbReference type="Pfam" id="PF01757">
    <property type="entry name" value="Acyl_transf_3"/>
    <property type="match status" value="1"/>
</dbReference>
<feature type="transmembrane region" description="Helical" evidence="1">
    <location>
        <begin position="313"/>
        <end position="333"/>
    </location>
</feature>
<feature type="transmembrane region" description="Helical" evidence="1">
    <location>
        <begin position="179"/>
        <end position="198"/>
    </location>
</feature>
<evidence type="ECO:0000259" key="2">
    <source>
        <dbReference type="Pfam" id="PF01757"/>
    </source>
</evidence>
<gene>
    <name evidence="3" type="ORF">D7W81_05355</name>
</gene>
<evidence type="ECO:0000256" key="1">
    <source>
        <dbReference type="SAM" id="Phobius"/>
    </source>
</evidence>
<dbReference type="GO" id="GO:0016747">
    <property type="term" value="F:acyltransferase activity, transferring groups other than amino-acyl groups"/>
    <property type="evidence" value="ECO:0007669"/>
    <property type="project" value="InterPro"/>
</dbReference>
<feature type="transmembrane region" description="Helical" evidence="1">
    <location>
        <begin position="247"/>
        <end position="265"/>
    </location>
</feature>
<organism evidence="3 4">
    <name type="scientific">Corallococcus aberystwythensis</name>
    <dbReference type="NCBI Taxonomy" id="2316722"/>
    <lineage>
        <taxon>Bacteria</taxon>
        <taxon>Pseudomonadati</taxon>
        <taxon>Myxococcota</taxon>
        <taxon>Myxococcia</taxon>
        <taxon>Myxococcales</taxon>
        <taxon>Cystobacterineae</taxon>
        <taxon>Myxococcaceae</taxon>
        <taxon>Corallococcus</taxon>
    </lineage>
</organism>
<dbReference type="PANTHER" id="PTHR36927">
    <property type="entry name" value="BLR4337 PROTEIN"/>
    <property type="match status" value="1"/>
</dbReference>
<dbReference type="AlphaFoldDB" id="A0A3A8QVK1"/>
<comment type="caution">
    <text evidence="3">The sequence shown here is derived from an EMBL/GenBank/DDBJ whole genome shotgun (WGS) entry which is preliminary data.</text>
</comment>